<evidence type="ECO:0000313" key="2">
    <source>
        <dbReference type="Proteomes" id="UP000006903"/>
    </source>
</evidence>
<dbReference type="eggNOG" id="arCOG00916">
    <property type="taxonomic scope" value="Archaea"/>
</dbReference>
<dbReference type="HOGENOM" id="CLU_3245191_0_0_2"/>
<proteinExistence type="predicted"/>
<dbReference type="EMBL" id="CP001140">
    <property type="protein sequence ID" value="ACL11057.1"/>
    <property type="molecule type" value="Genomic_DNA"/>
</dbReference>
<protein>
    <submittedName>
        <fullName evidence="1">Uncharacterized protein</fullName>
    </submittedName>
</protein>
<dbReference type="Proteomes" id="UP000006903">
    <property type="component" value="Chromosome"/>
</dbReference>
<accession>B8D4M6</accession>
<dbReference type="AlphaFoldDB" id="B8D4M6"/>
<organism evidence="1 2">
    <name type="scientific">Desulfurococcus amylolyticus (strain DSM 18924 / JCM 16383 / VKM B-2413 / 1221n)</name>
    <name type="common">Desulfurococcus kamchatkensis</name>
    <dbReference type="NCBI Taxonomy" id="490899"/>
    <lineage>
        <taxon>Archaea</taxon>
        <taxon>Thermoproteota</taxon>
        <taxon>Thermoprotei</taxon>
        <taxon>Desulfurococcales</taxon>
        <taxon>Desulfurococcaceae</taxon>
        <taxon>Desulfurococcus</taxon>
    </lineage>
</organism>
<dbReference type="KEGG" id="dka:DKAM_0731"/>
<dbReference type="STRING" id="490899.DKAM_0731"/>
<reference evidence="1 2" key="1">
    <citation type="journal article" date="2009" name="J. Bacteriol.">
        <title>Complete genome sequence of the anaerobic, protein-degrading hyperthermophilic crenarchaeon Desulfurococcus kamchatkensis.</title>
        <authorList>
            <person name="Ravin N.V."/>
            <person name="Mardanov A.V."/>
            <person name="Beletsky A.V."/>
            <person name="Kublanov I.V."/>
            <person name="Kolganova T.V."/>
            <person name="Lebedinsky A.V."/>
            <person name="Chernyh N.A."/>
            <person name="Bonch-Osmolovskaya E.A."/>
            <person name="Skryabin K.G."/>
        </authorList>
    </citation>
    <scope>NUCLEOTIDE SEQUENCE [LARGE SCALE GENOMIC DNA]</scope>
    <source>
        <strain evidence="2">DSM 18924 / JCM 16383 / VKM B-2413 / 1221n</strain>
    </source>
</reference>
<gene>
    <name evidence="1" type="ordered locus">DKAM_0731</name>
</gene>
<evidence type="ECO:0000313" key="1">
    <source>
        <dbReference type="EMBL" id="ACL11057.1"/>
    </source>
</evidence>
<name>B8D4M6_DESA1</name>
<sequence length="42" mass="4828">MLMKGCFIVENGLRILEKAIDDVEKGRVRDDVVKMVKGWGDY</sequence>